<keyword evidence="3" id="KW-0808">Transferase</keyword>
<evidence type="ECO:0000256" key="1">
    <source>
        <dbReference type="ARBA" id="ARBA00000085"/>
    </source>
</evidence>
<evidence type="ECO:0000313" key="7">
    <source>
        <dbReference type="EMBL" id="BCL28638.1"/>
    </source>
</evidence>
<dbReference type="EMBL" id="AP023440">
    <property type="protein sequence ID" value="BCL28638.1"/>
    <property type="molecule type" value="Genomic_DNA"/>
</dbReference>
<dbReference type="EC" id="2.7.13.3" evidence="2"/>
<organism evidence="7 8">
    <name type="scientific">Streptomyces aurantiacus</name>
    <dbReference type="NCBI Taxonomy" id="47760"/>
    <lineage>
        <taxon>Bacteria</taxon>
        <taxon>Bacillati</taxon>
        <taxon>Actinomycetota</taxon>
        <taxon>Actinomycetes</taxon>
        <taxon>Kitasatosporales</taxon>
        <taxon>Streptomycetaceae</taxon>
        <taxon>Streptomyces</taxon>
        <taxon>Streptomyces aurantiacus group</taxon>
    </lineage>
</organism>
<protein>
    <recommendedName>
        <fullName evidence="2">histidine kinase</fullName>
        <ecNumber evidence="2">2.7.13.3</ecNumber>
    </recommendedName>
</protein>
<keyword evidence="4" id="KW-0418">Kinase</keyword>
<keyword evidence="8" id="KW-1185">Reference proteome</keyword>
<sequence length="97" mass="10153">MAVGWFTVVATGGVLRQVNEEAPTAPAAVYRIMQESLTNVTKHSGAGRVMVQLAYGDGEPALTVEDDGGYPRPARPGPSVAAGSSTWRNGRGHWATS</sequence>
<evidence type="ECO:0000313" key="8">
    <source>
        <dbReference type="Proteomes" id="UP000516444"/>
    </source>
</evidence>
<evidence type="ECO:0000256" key="5">
    <source>
        <dbReference type="ARBA" id="ARBA00023012"/>
    </source>
</evidence>
<dbReference type="GO" id="GO:0000160">
    <property type="term" value="P:phosphorelay signal transduction system"/>
    <property type="evidence" value="ECO:0007669"/>
    <property type="project" value="UniProtKB-KW"/>
</dbReference>
<dbReference type="Proteomes" id="UP000516444">
    <property type="component" value="Chromosome"/>
</dbReference>
<evidence type="ECO:0000256" key="3">
    <source>
        <dbReference type="ARBA" id="ARBA00022679"/>
    </source>
</evidence>
<dbReference type="PANTHER" id="PTHR24421">
    <property type="entry name" value="NITRATE/NITRITE SENSOR PROTEIN NARX-RELATED"/>
    <property type="match status" value="1"/>
</dbReference>
<dbReference type="Gene3D" id="3.30.565.10">
    <property type="entry name" value="Histidine kinase-like ATPase, C-terminal domain"/>
    <property type="match status" value="1"/>
</dbReference>
<comment type="catalytic activity">
    <reaction evidence="1">
        <text>ATP + protein L-histidine = ADP + protein N-phospho-L-histidine.</text>
        <dbReference type="EC" id="2.7.13.3"/>
    </reaction>
</comment>
<dbReference type="InterPro" id="IPR050482">
    <property type="entry name" value="Sensor_HK_TwoCompSys"/>
</dbReference>
<accession>A0A7G1NZR0</accession>
<evidence type="ECO:0000256" key="6">
    <source>
        <dbReference type="SAM" id="MobiDB-lite"/>
    </source>
</evidence>
<gene>
    <name evidence="7" type="ORF">GCM10017557_34970</name>
</gene>
<dbReference type="SUPFAM" id="SSF55874">
    <property type="entry name" value="ATPase domain of HSP90 chaperone/DNA topoisomerase II/histidine kinase"/>
    <property type="match status" value="1"/>
</dbReference>
<dbReference type="PANTHER" id="PTHR24421:SF10">
    <property type="entry name" value="NITRATE_NITRITE SENSOR PROTEIN NARQ"/>
    <property type="match status" value="1"/>
</dbReference>
<dbReference type="KEGG" id="sgm:GCM10017557_34970"/>
<name>A0A7G1NZR0_9ACTN</name>
<dbReference type="GO" id="GO:0004673">
    <property type="term" value="F:protein histidine kinase activity"/>
    <property type="evidence" value="ECO:0007669"/>
    <property type="project" value="UniProtKB-EC"/>
</dbReference>
<evidence type="ECO:0000256" key="4">
    <source>
        <dbReference type="ARBA" id="ARBA00022777"/>
    </source>
</evidence>
<dbReference type="AlphaFoldDB" id="A0A7G1NZR0"/>
<feature type="region of interest" description="Disordered" evidence="6">
    <location>
        <begin position="63"/>
        <end position="97"/>
    </location>
</feature>
<reference evidence="7 8" key="1">
    <citation type="journal article" date="2014" name="Int. J. Syst. Evol. Microbiol.">
        <title>Complete genome sequence of Corynebacterium casei LMG S-19264T (=DSM 44701T), isolated from a smear-ripened cheese.</title>
        <authorList>
            <consortium name="US DOE Joint Genome Institute (JGI-PGF)"/>
            <person name="Walter F."/>
            <person name="Albersmeier A."/>
            <person name="Kalinowski J."/>
            <person name="Ruckert C."/>
        </authorList>
    </citation>
    <scope>NUCLEOTIDE SEQUENCE [LARGE SCALE GENOMIC DNA]</scope>
    <source>
        <strain evidence="7 8">JCM 4677</strain>
    </source>
</reference>
<keyword evidence="5" id="KW-0902">Two-component regulatory system</keyword>
<evidence type="ECO:0000256" key="2">
    <source>
        <dbReference type="ARBA" id="ARBA00012438"/>
    </source>
</evidence>
<dbReference type="InterPro" id="IPR036890">
    <property type="entry name" value="HATPase_C_sf"/>
</dbReference>
<proteinExistence type="predicted"/>
<dbReference type="CDD" id="cd16917">
    <property type="entry name" value="HATPase_UhpB-NarQ-NarX-like"/>
    <property type="match status" value="1"/>
</dbReference>